<proteinExistence type="predicted"/>
<accession>A0A9D5HV35</accession>
<dbReference type="PANTHER" id="PTHR24058">
    <property type="entry name" value="DUAL SPECIFICITY PROTEIN KINASE"/>
    <property type="match status" value="1"/>
</dbReference>
<dbReference type="SUPFAM" id="SSF56112">
    <property type="entry name" value="Protein kinase-like (PK-like)"/>
    <property type="match status" value="1"/>
</dbReference>
<dbReference type="Pfam" id="PF00069">
    <property type="entry name" value="Pkinase"/>
    <property type="match status" value="1"/>
</dbReference>
<dbReference type="InterPro" id="IPR008271">
    <property type="entry name" value="Ser/Thr_kinase_AS"/>
</dbReference>
<evidence type="ECO:0000259" key="6">
    <source>
        <dbReference type="PROSITE" id="PS50011"/>
    </source>
</evidence>
<dbReference type="EMBL" id="JAPCXC010000058">
    <property type="protein sequence ID" value="KAJ1607448.1"/>
    <property type="molecule type" value="Genomic_DNA"/>
</dbReference>
<dbReference type="OrthoDB" id="9332038at2759"/>
<dbReference type="Gene3D" id="3.30.200.20">
    <property type="entry name" value="Phosphorylase Kinase, domain 1"/>
    <property type="match status" value="1"/>
</dbReference>
<evidence type="ECO:0000256" key="3">
    <source>
        <dbReference type="ARBA" id="ARBA00022741"/>
    </source>
</evidence>
<keyword evidence="3" id="KW-0547">Nucleotide-binding</keyword>
<sequence>MNNELTATIGNILKIHDINNDDLALMLSMYIQQNFSKNSSPDIFTDKSFYIQEKIIRVSIAIVTNCNLIAKARNYRYEPLSSNKECSIIKNYIEFDNIKDLNDWIIGFYNGIFSKSTHLRDDHDIEKKIQLVLDELDKREILPFKLPRDFFKSIYVTGTVSPETIAYYLESLRLTSRHKEPTFSRIPGIKNDTFLCKSFNIDQNEQSQHCKILNLDDSSGNKILSFSQKVEKELHRLDNYCDKHEVTEFMVRISVHNGLDEHIETRIKTLEEIVKVYVNENTSSTSDIHTSEDEPSYSNSLNKNRFIYLLRQNINSLSVLNRFLIIKVLHKGNFGDVYAGIDLISFKLVCLKKLIGNISDIKYLKNSTIEASYLKILSRSVISEFVPYFIDVAASNSHVFIISELQGKNLLSVMKTDSEKAFLTFDKIQRIIRQLLICVRHLHETFKLIHCDIKPENIVVNCINAHDIFGYLNNTQFDTSNDISIKLVDWGSCIRISQAWSKRNLYIQSRYYRSPEVCLGLPCNEKIDIWSIGCVMAELVLRRPLFDFCSSSQHLLANIITIIGKLPMQMVQNSSTIDHFITHDGHLFDRNLSKIRLFTTFHNSKCKGGIAELFDADENPLFVDLLSKLLCIDPDKRISATQALNHPWFNLDYKNT</sequence>
<keyword evidence="1" id="KW-0723">Serine/threonine-protein kinase</keyword>
<dbReference type="GO" id="GO:0004674">
    <property type="term" value="F:protein serine/threonine kinase activity"/>
    <property type="evidence" value="ECO:0007669"/>
    <property type="project" value="UniProtKB-KW"/>
</dbReference>
<keyword evidence="2" id="KW-0808">Transferase</keyword>
<evidence type="ECO:0000256" key="1">
    <source>
        <dbReference type="ARBA" id="ARBA00022527"/>
    </source>
</evidence>
<gene>
    <name evidence="7" type="ORF">OJ253_2321</name>
</gene>
<evidence type="ECO:0000313" key="7">
    <source>
        <dbReference type="EMBL" id="KAJ1607448.1"/>
    </source>
</evidence>
<dbReference type="Gene3D" id="1.10.510.10">
    <property type="entry name" value="Transferase(Phosphotransferase) domain 1"/>
    <property type="match status" value="1"/>
</dbReference>
<protein>
    <submittedName>
        <fullName evidence="7">Protein kinase</fullName>
    </submittedName>
</protein>
<dbReference type="InterPro" id="IPR050494">
    <property type="entry name" value="Ser_Thr_dual-spec_kinase"/>
</dbReference>
<dbReference type="Proteomes" id="UP001067231">
    <property type="component" value="Unassembled WGS sequence"/>
</dbReference>
<dbReference type="PROSITE" id="PS00108">
    <property type="entry name" value="PROTEIN_KINASE_ST"/>
    <property type="match status" value="1"/>
</dbReference>
<dbReference type="InterPro" id="IPR011009">
    <property type="entry name" value="Kinase-like_dom_sf"/>
</dbReference>
<dbReference type="AlphaFoldDB" id="A0A9D5HV35"/>
<keyword evidence="4 7" id="KW-0418">Kinase</keyword>
<evidence type="ECO:0000256" key="4">
    <source>
        <dbReference type="ARBA" id="ARBA00022777"/>
    </source>
</evidence>
<comment type="caution">
    <text evidence="7">The sequence shown here is derived from an EMBL/GenBank/DDBJ whole genome shotgun (WGS) entry which is preliminary data.</text>
</comment>
<dbReference type="SMART" id="SM00220">
    <property type="entry name" value="S_TKc"/>
    <property type="match status" value="1"/>
</dbReference>
<name>A0A9D5HV35_9CRYT</name>
<dbReference type="GO" id="GO:0005524">
    <property type="term" value="F:ATP binding"/>
    <property type="evidence" value="ECO:0007669"/>
    <property type="project" value="UniProtKB-KW"/>
</dbReference>
<organism evidence="7">
    <name type="scientific">Cryptosporidium canis</name>
    <dbReference type="NCBI Taxonomy" id="195482"/>
    <lineage>
        <taxon>Eukaryota</taxon>
        <taxon>Sar</taxon>
        <taxon>Alveolata</taxon>
        <taxon>Apicomplexa</taxon>
        <taxon>Conoidasida</taxon>
        <taxon>Coccidia</taxon>
        <taxon>Eucoccidiorida</taxon>
        <taxon>Eimeriorina</taxon>
        <taxon>Cryptosporidiidae</taxon>
        <taxon>Cryptosporidium</taxon>
    </lineage>
</organism>
<dbReference type="PROSITE" id="PS50011">
    <property type="entry name" value="PROTEIN_KINASE_DOM"/>
    <property type="match status" value="1"/>
</dbReference>
<evidence type="ECO:0000256" key="2">
    <source>
        <dbReference type="ARBA" id="ARBA00022679"/>
    </source>
</evidence>
<reference evidence="7" key="1">
    <citation type="submission" date="2022-10" db="EMBL/GenBank/DDBJ databases">
        <title>Adaptive evolution leads to modifications in subtelomeric GC content in a zoonotic Cryptosporidium species.</title>
        <authorList>
            <person name="Li J."/>
            <person name="Feng Y."/>
            <person name="Xiao L."/>
        </authorList>
    </citation>
    <scope>NUCLEOTIDE SEQUENCE</scope>
    <source>
        <strain evidence="7">33844</strain>
    </source>
</reference>
<dbReference type="InterPro" id="IPR000719">
    <property type="entry name" value="Prot_kinase_dom"/>
</dbReference>
<feature type="domain" description="Protein kinase" evidence="6">
    <location>
        <begin position="323"/>
        <end position="649"/>
    </location>
</feature>
<evidence type="ECO:0000256" key="5">
    <source>
        <dbReference type="ARBA" id="ARBA00022840"/>
    </source>
</evidence>
<keyword evidence="5" id="KW-0067">ATP-binding</keyword>